<organism evidence="1 2">
    <name type="scientific">Paraburkholderia diazotrophica</name>
    <dbReference type="NCBI Taxonomy" id="667676"/>
    <lineage>
        <taxon>Bacteria</taxon>
        <taxon>Pseudomonadati</taxon>
        <taxon>Pseudomonadota</taxon>
        <taxon>Betaproteobacteria</taxon>
        <taxon>Burkholderiales</taxon>
        <taxon>Burkholderiaceae</taxon>
        <taxon>Paraburkholderia</taxon>
    </lineage>
</organism>
<sequence length="69" mass="7061">MTAAAMNVTIVEVDDAMSVFSSASREGVVDDGCCAADESGTAEAPPDKACDALFDCTTVTCGDWSADMM</sequence>
<reference evidence="2" key="1">
    <citation type="submission" date="2016-10" db="EMBL/GenBank/DDBJ databases">
        <authorList>
            <person name="Varghese N."/>
            <person name="Submissions S."/>
        </authorList>
    </citation>
    <scope>NUCLEOTIDE SEQUENCE [LARGE SCALE GENOMIC DNA]</scope>
    <source>
        <strain evidence="2">LMG 26031</strain>
    </source>
</reference>
<proteinExistence type="predicted"/>
<dbReference type="Proteomes" id="UP000198866">
    <property type="component" value="Unassembled WGS sequence"/>
</dbReference>
<gene>
    <name evidence="1" type="ORF">SAMN05192539_104141</name>
</gene>
<protein>
    <submittedName>
        <fullName evidence="1">Uncharacterized protein</fullName>
    </submittedName>
</protein>
<evidence type="ECO:0000313" key="2">
    <source>
        <dbReference type="Proteomes" id="UP000198866"/>
    </source>
</evidence>
<evidence type="ECO:0000313" key="1">
    <source>
        <dbReference type="EMBL" id="SEK08542.1"/>
    </source>
</evidence>
<keyword evidence="2" id="KW-1185">Reference proteome</keyword>
<name>A0A1H7E8W2_9BURK</name>
<accession>A0A1H7E8W2</accession>
<dbReference type="AlphaFoldDB" id="A0A1H7E8W2"/>
<dbReference type="EMBL" id="FNYE01000041">
    <property type="protein sequence ID" value="SEK08542.1"/>
    <property type="molecule type" value="Genomic_DNA"/>
</dbReference>